<dbReference type="OrthoDB" id="296831at2759"/>
<keyword evidence="5" id="KW-1185">Reference proteome</keyword>
<dbReference type="PANTHER" id="PTHR23084:SF263">
    <property type="entry name" value="MORN REPEAT-CONTAINING PROTEIN 1"/>
    <property type="match status" value="1"/>
</dbReference>
<proteinExistence type="predicted"/>
<evidence type="ECO:0000313" key="4">
    <source>
        <dbReference type="EMBL" id="CRG97888.1"/>
    </source>
</evidence>
<dbReference type="GeneID" id="39728848"/>
<dbReference type="VEuPathDB" id="PlasmoDB:PGAL8A_00032500"/>
<dbReference type="OMA" id="FCIEGKW"/>
<dbReference type="RefSeq" id="XP_028530687.1">
    <property type="nucleotide sequence ID" value="XM_028674323.1"/>
</dbReference>
<dbReference type="InterPro" id="IPR003409">
    <property type="entry name" value="MORN"/>
</dbReference>
<dbReference type="EMBL" id="CVMV01000117">
    <property type="protein sequence ID" value="CRG97888.1"/>
    <property type="molecule type" value="Genomic_DNA"/>
</dbReference>
<reference evidence="4" key="1">
    <citation type="submission" date="2015-04" db="EMBL/GenBank/DDBJ databases">
        <authorList>
            <consortium name="Pathogen Informatics"/>
        </authorList>
    </citation>
    <scope>NUCLEOTIDE SEQUENCE [LARGE SCALE GENOMIC DNA]</scope>
    <source>
        <strain evidence="4">8A</strain>
    </source>
</reference>
<evidence type="ECO:0000256" key="2">
    <source>
        <dbReference type="SAM" id="Coils"/>
    </source>
</evidence>
<dbReference type="PANTHER" id="PTHR23084">
    <property type="entry name" value="PHOSPHATIDYLINOSITOL-4-PHOSPHATE 5-KINASE RELATED"/>
    <property type="match status" value="1"/>
</dbReference>
<dbReference type="Pfam" id="PF02493">
    <property type="entry name" value="MORN"/>
    <property type="match status" value="7"/>
</dbReference>
<evidence type="ECO:0000259" key="3">
    <source>
        <dbReference type="Pfam" id="PF09794"/>
    </source>
</evidence>
<dbReference type="InterPro" id="IPR018307">
    <property type="entry name" value="ABL9/DENND6_dom"/>
</dbReference>
<keyword evidence="1" id="KW-0677">Repeat</keyword>
<feature type="coiled-coil region" evidence="2">
    <location>
        <begin position="530"/>
        <end position="562"/>
    </location>
</feature>
<organism evidence="4 5">
    <name type="scientific">Plasmodium gallinaceum</name>
    <dbReference type="NCBI Taxonomy" id="5849"/>
    <lineage>
        <taxon>Eukaryota</taxon>
        <taxon>Sar</taxon>
        <taxon>Alveolata</taxon>
        <taxon>Apicomplexa</taxon>
        <taxon>Aconoidasida</taxon>
        <taxon>Haemosporida</taxon>
        <taxon>Plasmodiidae</taxon>
        <taxon>Plasmodium</taxon>
        <taxon>Plasmodium (Haemamoeba)</taxon>
    </lineage>
</organism>
<feature type="domain" description="AVL9/DENND6" evidence="3">
    <location>
        <begin position="219"/>
        <end position="437"/>
    </location>
</feature>
<dbReference type="Pfam" id="PF09794">
    <property type="entry name" value="Avl9"/>
    <property type="match status" value="1"/>
</dbReference>
<evidence type="ECO:0000313" key="5">
    <source>
        <dbReference type="Proteomes" id="UP000220797"/>
    </source>
</evidence>
<keyword evidence="2" id="KW-0175">Coiled coil</keyword>
<protein>
    <submittedName>
        <fullName evidence="4">MORN repeat protein, putative</fullName>
    </submittedName>
</protein>
<dbReference type="Proteomes" id="UP000220797">
    <property type="component" value="Unassembled WGS sequence"/>
</dbReference>
<sequence length="1254" mass="149599">MKKFKDSLHIFSPKNKRFNDNKKNEIQKGVIYEIGNEIEENFDEDVENIKFNADDISSFFLKNNESENKEEYLKYEDENETRKNIYKKMENNKMETLFNPTFNGPYICCIIILSRQENVELEFIYPSIDINEENMLKKKNIKIIAPFNVWFRYKGEWIEDIKMLILERMNLFKDINMSNILCDFNNYKSNNHEYNILYGESGNKYYLIALDYLEDNKCKEIMMISQIPYFNILSIKFHSVIQSFLVKKDYKILENFIDSFSSDKIFEDITFDDYYINLSKDIEHINNIKIKNILIFLKAILLERKIAILCSEKGNACKILLLLLSFIPDIINFGFNIRNYEEKFEEWIKLKLPLILFHENYILLLHIDNLKVFNDFTEGKNYLLSTNVDSDVHNFIKNDLDILYDVDKDNLIIRNEKLINALELTKFENNYLKKIHSSFKPFFNLTSFFENIKQNDKIINTHNINYSNTKINNINNVNSINNRICNNYGNKDNTNNINNNIMSNENNTYNTNNISNNNIYNKDETNEIEKNNYMKNNKQLLKENSTNEKEIQEDKKKKLNKNDINKLNNNILYTKFSSNEYSDEKYEYIDDEEDIYVINTRSQTLKEKQHKNYIEINENMINNNEKENSLKNDETEKYVTHLRNHFHIYFNDFFFLSKENFEEGIKEKKELYELNYNKFFIEIWQGETKNYNFFIEKDFKINKFLKIAEQNNMLFDKKNIEDYNFVDDMLIIQKKEDTKKEIYKNLKQVLIMSLKGYIYDGSYCILKNCKEGLGKFIYNKYGITFEGEWENDQINGSGHLYTNNFKYFGKFENNLFNGNGIFVDNLLNQYEGEFLNGYFNGNGKLIFNGNTYIGIFENNNLVGKGKILYKNGSIYTGEIKNFMPHGYGFLSYNKSTVFEGFFIGGKKNGNGFLTINYNSTPNNVFCIEGKWKNDEPVIRKNFNIIFPNKDKYIGKIYILSNLKNINKDNDTRDDTIVKDINEKLFDVKELIENKITYINQDNNKIVNNKNDILKEKNVINDTSNIHYNNTIPTLKSNNSLENENIKKKNMPLNDNQKKQLMEHDCDNNSNSENINSFKNRTLMEKLEIFVNNKERKLLRKSFEILDKNWIYSTEKKLRKNKDVVEYLQQKKLFIIPHSKGLSIYNRKKENYDGNFCLGMKHGYGISMFDDINRYEGYWFRGMKHGYGILYEGDNIYYAHFNYDKLIKKEEILPEQINNYKPKKDPNIKTYNNFLINQSFFDYKNFISTFLFNYL</sequence>
<accession>A0A1J1H3G8</accession>
<evidence type="ECO:0000256" key="1">
    <source>
        <dbReference type="ARBA" id="ARBA00022737"/>
    </source>
</evidence>
<dbReference type="AlphaFoldDB" id="A0A1J1H3G8"/>
<dbReference type="Gene3D" id="2.20.110.10">
    <property type="entry name" value="Histone H3 K4-specific methyltransferase SET7/9 N-terminal domain"/>
    <property type="match status" value="2"/>
</dbReference>
<name>A0A1J1H3G8_PLAGA</name>
<dbReference type="SMART" id="SM00698">
    <property type="entry name" value="MORN"/>
    <property type="match status" value="8"/>
</dbReference>
<dbReference type="SUPFAM" id="SSF82185">
    <property type="entry name" value="Histone H3 K4-specific methyltransferase SET7/9 N-terminal domain"/>
    <property type="match status" value="3"/>
</dbReference>
<gene>
    <name evidence="4" type="ORF">PGAL8A_00032500</name>
</gene>
<comment type="caution">
    <text evidence="4">The sequence shown here is derived from an EMBL/GenBank/DDBJ whole genome shotgun (WGS) entry which is preliminary data.</text>
</comment>